<evidence type="ECO:0000256" key="1">
    <source>
        <dbReference type="SAM" id="MobiDB-lite"/>
    </source>
</evidence>
<dbReference type="Proteomes" id="UP000054248">
    <property type="component" value="Unassembled WGS sequence"/>
</dbReference>
<dbReference type="HOGENOM" id="CLU_568824_0_0_1"/>
<sequence>MEKSVTHDARTEDRHSSEYGLEEKDPLRLLDLEQQCSWGDQPTRKRFLQSSDEELLDELGPPGEDRALGHIGRAAEYHVSVFAHDQVIQNLTYASYGSNSIDTEMQYHWHRTPDNLYHQPTPDGSLLMFKTDGKETFRSFIILKYPIVHLRPKRNCVRVSIAERSEPLLLGQPKPALYALYPSRLKKLRELSKQDEITWVGRVGNSLYALSHNTFPLVIFSQLPTLPSIRTSLKPLYKRVCTTLDCLTGPNRTETATMSRLSRLIAGSESTDPGQSAAMPRFDVDDEDFEEEDRPASSRHISNWRPTRTMDRWRSRLEESNPHGIIRVSPLGMDIRQASNRDLEKKAREPVSLVPPPAPSPEEVGQAVVPQEVIESKPLPPVPVPDLAVDVGEGDKTVIVDEPKGDDNGDDAGTEKEVEDTKGGGGKKKGPKRRKSGKGGKKVTIAEPVKNETGDSEPPELDFNIVITPPRTPTPHPPRF</sequence>
<dbReference type="STRING" id="1051891.A0A0C3KSH2"/>
<dbReference type="OrthoDB" id="63989at2759"/>
<feature type="compositionally biased region" description="Pro residues" evidence="1">
    <location>
        <begin position="470"/>
        <end position="480"/>
    </location>
</feature>
<protein>
    <submittedName>
        <fullName evidence="2">Uncharacterized protein</fullName>
    </submittedName>
</protein>
<evidence type="ECO:0000313" key="2">
    <source>
        <dbReference type="EMBL" id="KIO24388.1"/>
    </source>
</evidence>
<proteinExistence type="predicted"/>
<keyword evidence="3" id="KW-1185">Reference proteome</keyword>
<accession>A0A0C3KSH2</accession>
<evidence type="ECO:0000313" key="3">
    <source>
        <dbReference type="Proteomes" id="UP000054248"/>
    </source>
</evidence>
<feature type="region of interest" description="Disordered" evidence="1">
    <location>
        <begin position="1"/>
        <end position="26"/>
    </location>
</feature>
<organism evidence="2 3">
    <name type="scientific">Tulasnella calospora MUT 4182</name>
    <dbReference type="NCBI Taxonomy" id="1051891"/>
    <lineage>
        <taxon>Eukaryota</taxon>
        <taxon>Fungi</taxon>
        <taxon>Dikarya</taxon>
        <taxon>Basidiomycota</taxon>
        <taxon>Agaricomycotina</taxon>
        <taxon>Agaricomycetes</taxon>
        <taxon>Cantharellales</taxon>
        <taxon>Tulasnellaceae</taxon>
        <taxon>Tulasnella</taxon>
    </lineage>
</organism>
<dbReference type="AlphaFoldDB" id="A0A0C3KSH2"/>
<dbReference type="EMBL" id="KN823062">
    <property type="protein sequence ID" value="KIO24388.1"/>
    <property type="molecule type" value="Genomic_DNA"/>
</dbReference>
<feature type="region of interest" description="Disordered" evidence="1">
    <location>
        <begin position="342"/>
        <end position="480"/>
    </location>
</feature>
<gene>
    <name evidence="2" type="ORF">M407DRAFT_26199</name>
</gene>
<reference evidence="3" key="2">
    <citation type="submission" date="2015-01" db="EMBL/GenBank/DDBJ databases">
        <title>Evolutionary Origins and Diversification of the Mycorrhizal Mutualists.</title>
        <authorList>
            <consortium name="DOE Joint Genome Institute"/>
            <consortium name="Mycorrhizal Genomics Consortium"/>
            <person name="Kohler A."/>
            <person name="Kuo A."/>
            <person name="Nagy L.G."/>
            <person name="Floudas D."/>
            <person name="Copeland A."/>
            <person name="Barry K.W."/>
            <person name="Cichocki N."/>
            <person name="Veneault-Fourrey C."/>
            <person name="LaButti K."/>
            <person name="Lindquist E.A."/>
            <person name="Lipzen A."/>
            <person name="Lundell T."/>
            <person name="Morin E."/>
            <person name="Murat C."/>
            <person name="Riley R."/>
            <person name="Ohm R."/>
            <person name="Sun H."/>
            <person name="Tunlid A."/>
            <person name="Henrissat B."/>
            <person name="Grigoriev I.V."/>
            <person name="Hibbett D.S."/>
            <person name="Martin F."/>
        </authorList>
    </citation>
    <scope>NUCLEOTIDE SEQUENCE [LARGE SCALE GENOMIC DNA]</scope>
    <source>
        <strain evidence="3">MUT 4182</strain>
    </source>
</reference>
<reference evidence="2 3" key="1">
    <citation type="submission" date="2014-04" db="EMBL/GenBank/DDBJ databases">
        <authorList>
            <consortium name="DOE Joint Genome Institute"/>
            <person name="Kuo A."/>
            <person name="Girlanda M."/>
            <person name="Perotto S."/>
            <person name="Kohler A."/>
            <person name="Nagy L.G."/>
            <person name="Floudas D."/>
            <person name="Copeland A."/>
            <person name="Barry K.W."/>
            <person name="Cichocki N."/>
            <person name="Veneault-Fourrey C."/>
            <person name="LaButti K."/>
            <person name="Lindquist E.A."/>
            <person name="Lipzen A."/>
            <person name="Lundell T."/>
            <person name="Morin E."/>
            <person name="Murat C."/>
            <person name="Sun H."/>
            <person name="Tunlid A."/>
            <person name="Henrissat B."/>
            <person name="Grigoriev I.V."/>
            <person name="Hibbett D.S."/>
            <person name="Martin F."/>
            <person name="Nordberg H.P."/>
            <person name="Cantor M.N."/>
            <person name="Hua S.X."/>
        </authorList>
    </citation>
    <scope>NUCLEOTIDE SEQUENCE [LARGE SCALE GENOMIC DNA]</scope>
    <source>
        <strain evidence="2 3">MUT 4182</strain>
    </source>
</reference>
<feature type="compositionally biased region" description="Basic and acidic residues" evidence="1">
    <location>
        <begin position="393"/>
        <end position="422"/>
    </location>
</feature>
<feature type="compositionally biased region" description="Basic residues" evidence="1">
    <location>
        <begin position="425"/>
        <end position="441"/>
    </location>
</feature>
<name>A0A0C3KSH2_9AGAM</name>